<sequence>PYKRQCKEYDEERTSSGSPCKIKYRKYKAYYDCRYTDKW</sequence>
<accession>X1MT56</accession>
<comment type="caution">
    <text evidence="1">The sequence shown here is derived from an EMBL/GenBank/DDBJ whole genome shotgun (WGS) entry which is preliminary data.</text>
</comment>
<proteinExistence type="predicted"/>
<feature type="non-terminal residue" evidence="1">
    <location>
        <position position="1"/>
    </location>
</feature>
<reference evidence="1" key="1">
    <citation type="journal article" date="2014" name="Front. Microbiol.">
        <title>High frequency of phylogenetically diverse reductive dehalogenase-homologous genes in deep subseafloor sedimentary metagenomes.</title>
        <authorList>
            <person name="Kawai M."/>
            <person name="Futagami T."/>
            <person name="Toyoda A."/>
            <person name="Takaki Y."/>
            <person name="Nishi S."/>
            <person name="Hori S."/>
            <person name="Arai W."/>
            <person name="Tsubouchi T."/>
            <person name="Morono Y."/>
            <person name="Uchiyama I."/>
            <person name="Ito T."/>
            <person name="Fujiyama A."/>
            <person name="Inagaki F."/>
            <person name="Takami H."/>
        </authorList>
    </citation>
    <scope>NUCLEOTIDE SEQUENCE</scope>
    <source>
        <strain evidence="1">Expedition CK06-06</strain>
    </source>
</reference>
<dbReference type="EMBL" id="BARV01017254">
    <property type="protein sequence ID" value="GAI21201.1"/>
    <property type="molecule type" value="Genomic_DNA"/>
</dbReference>
<organism evidence="1">
    <name type="scientific">marine sediment metagenome</name>
    <dbReference type="NCBI Taxonomy" id="412755"/>
    <lineage>
        <taxon>unclassified sequences</taxon>
        <taxon>metagenomes</taxon>
        <taxon>ecological metagenomes</taxon>
    </lineage>
</organism>
<gene>
    <name evidence="1" type="ORF">S06H3_29448</name>
</gene>
<name>X1MT56_9ZZZZ</name>
<dbReference type="AlphaFoldDB" id="X1MT56"/>
<evidence type="ECO:0000313" key="1">
    <source>
        <dbReference type="EMBL" id="GAI21201.1"/>
    </source>
</evidence>
<protein>
    <submittedName>
        <fullName evidence="1">Uncharacterized protein</fullName>
    </submittedName>
</protein>